<evidence type="ECO:0000256" key="1">
    <source>
        <dbReference type="SAM" id="Phobius"/>
    </source>
</evidence>
<dbReference type="EMBL" id="JACSNX010000001">
    <property type="protein sequence ID" value="MBM6849958.1"/>
    <property type="molecule type" value="Genomic_DNA"/>
</dbReference>
<dbReference type="PANTHER" id="PTHR41771:SF1">
    <property type="entry name" value="MEMBRANE PROTEIN"/>
    <property type="match status" value="1"/>
</dbReference>
<proteinExistence type="predicted"/>
<feature type="transmembrane region" description="Helical" evidence="1">
    <location>
        <begin position="158"/>
        <end position="176"/>
    </location>
</feature>
<keyword evidence="1" id="KW-0472">Membrane</keyword>
<dbReference type="PANTHER" id="PTHR41771">
    <property type="entry name" value="MEMBRANE PROTEIN-RELATED"/>
    <property type="match status" value="1"/>
</dbReference>
<feature type="transmembrane region" description="Helical" evidence="1">
    <location>
        <begin position="317"/>
        <end position="335"/>
    </location>
</feature>
<comment type="caution">
    <text evidence="2">The sequence shown here is derived from an EMBL/GenBank/DDBJ whole genome shotgun (WGS) entry which is preliminary data.</text>
</comment>
<feature type="transmembrane region" description="Helical" evidence="1">
    <location>
        <begin position="208"/>
        <end position="228"/>
    </location>
</feature>
<evidence type="ECO:0000313" key="3">
    <source>
        <dbReference type="Proteomes" id="UP000719500"/>
    </source>
</evidence>
<keyword evidence="1" id="KW-0812">Transmembrane</keyword>
<protein>
    <submittedName>
        <fullName evidence="2">YibE/F family protein</fullName>
    </submittedName>
</protein>
<keyword evidence="3" id="KW-1185">Reference proteome</keyword>
<dbReference type="Proteomes" id="UP000719500">
    <property type="component" value="Unassembled WGS sequence"/>
</dbReference>
<feature type="transmembrane region" description="Helical" evidence="1">
    <location>
        <begin position="248"/>
        <end position="273"/>
    </location>
</feature>
<sequence length="391" mass="41669">MRSVPLKQLTQRLDWKRFVPPLVLLALFLVLVVRLNQVEKVPLISREGQTFEKGVVTEILQDNLQPNGTRVGEQVVRVRMTSGELKGQEIETTSSSGFLFGAPCTVGMRVVVMQSVAGDTVVSSVYSQDRELQIICFVALYLLALCAIGGWQGAKGALSLVFTFACIIWVYLPMVYRGWSPFWSAVLVCAVTTVVSMWLLGGPTRKTLVATAGTVAGVVMAGVFASLFSFSTGVTGWNVSDIESLMTLWSTSGIQVGGLLFSGLLISALGAMMDVGMSIASAMAEIQGQSPDISRADLFRAGMRVGRDMMGTDSNTLILAFAGGSVSMLVLDYAYDLPWLQIINSNNIGIAIMQGLSGSFGVILSVPATVAIATVLYTLPARSRAAAGPEA</sequence>
<feature type="transmembrane region" description="Helical" evidence="1">
    <location>
        <begin position="132"/>
        <end position="151"/>
    </location>
</feature>
<accession>A0ABS2FR53</accession>
<gene>
    <name evidence="2" type="ORF">H9X91_00720</name>
</gene>
<evidence type="ECO:0000313" key="2">
    <source>
        <dbReference type="EMBL" id="MBM6849958.1"/>
    </source>
</evidence>
<name>A0ABS2FR53_9FIRM</name>
<reference evidence="2 3" key="1">
    <citation type="journal article" date="2021" name="Sci. Rep.">
        <title>The distribution of antibiotic resistance genes in chicken gut microbiota commensals.</title>
        <authorList>
            <person name="Juricova H."/>
            <person name="Matiasovicova J."/>
            <person name="Kubasova T."/>
            <person name="Cejkova D."/>
            <person name="Rychlik I."/>
        </authorList>
    </citation>
    <scope>NUCLEOTIDE SEQUENCE [LARGE SCALE GENOMIC DNA]</scope>
    <source>
        <strain evidence="2 3">An411</strain>
    </source>
</reference>
<dbReference type="Pfam" id="PF07907">
    <property type="entry name" value="YibE_F"/>
    <property type="match status" value="1"/>
</dbReference>
<dbReference type="InterPro" id="IPR012507">
    <property type="entry name" value="YibE_F"/>
</dbReference>
<feature type="transmembrane region" description="Helical" evidence="1">
    <location>
        <begin position="182"/>
        <end position="201"/>
    </location>
</feature>
<feature type="transmembrane region" description="Helical" evidence="1">
    <location>
        <begin position="355"/>
        <end position="379"/>
    </location>
</feature>
<keyword evidence="1" id="KW-1133">Transmembrane helix</keyword>
<organism evidence="2 3">
    <name type="scientific">Oscillibacter valericigenes</name>
    <dbReference type="NCBI Taxonomy" id="351091"/>
    <lineage>
        <taxon>Bacteria</taxon>
        <taxon>Bacillati</taxon>
        <taxon>Bacillota</taxon>
        <taxon>Clostridia</taxon>
        <taxon>Eubacteriales</taxon>
        <taxon>Oscillospiraceae</taxon>
        <taxon>Oscillibacter</taxon>
    </lineage>
</organism>